<dbReference type="Proteomes" id="UP001062901">
    <property type="component" value="Unassembled WGS sequence"/>
</dbReference>
<keyword evidence="5" id="KW-1185">Reference proteome</keyword>
<dbReference type="EMBL" id="BAQD01000001">
    <property type="protein sequence ID" value="GBQ04929.1"/>
    <property type="molecule type" value="Genomic_DNA"/>
</dbReference>
<proteinExistence type="predicted"/>
<dbReference type="EC" id="2.7.1.49" evidence="2"/>
<dbReference type="SUPFAM" id="SSF53613">
    <property type="entry name" value="Ribokinase-like"/>
    <property type="match status" value="1"/>
</dbReference>
<evidence type="ECO:0000256" key="1">
    <source>
        <dbReference type="ARBA" id="ARBA00004948"/>
    </source>
</evidence>
<dbReference type="GO" id="GO:0016301">
    <property type="term" value="F:kinase activity"/>
    <property type="evidence" value="ECO:0007669"/>
    <property type="project" value="UniProtKB-KW"/>
</dbReference>
<dbReference type="PANTHER" id="PTHR20858">
    <property type="entry name" value="PHOSPHOMETHYLPYRIMIDINE KINASE"/>
    <property type="match status" value="1"/>
</dbReference>
<dbReference type="Gene3D" id="3.40.1190.20">
    <property type="match status" value="1"/>
</dbReference>
<protein>
    <recommendedName>
        <fullName evidence="2">hydroxymethylpyrimidine kinase</fullName>
        <ecNumber evidence="2">2.7.1.49</ecNumber>
    </recommendedName>
</protein>
<dbReference type="RefSeq" id="WP_018979495.1">
    <property type="nucleotide sequence ID" value="NZ_BAQD01000001.1"/>
</dbReference>
<reference evidence="4" key="1">
    <citation type="submission" date="2013-04" db="EMBL/GenBank/DDBJ databases">
        <title>The genome sequencing project of 58 acetic acid bacteria.</title>
        <authorList>
            <person name="Okamoto-Kainuma A."/>
            <person name="Ishikawa M."/>
            <person name="Umino S."/>
            <person name="Koizumi Y."/>
            <person name="Shiwa Y."/>
            <person name="Yoshikawa H."/>
            <person name="Matsutani M."/>
            <person name="Matsushita K."/>
        </authorList>
    </citation>
    <scope>NUCLEOTIDE SEQUENCE</scope>
    <source>
        <strain evidence="4">DSM 15669</strain>
    </source>
</reference>
<feature type="domain" description="Pyridoxamine kinase/Phosphomethylpyrimidine kinase" evidence="3">
    <location>
        <begin position="12"/>
        <end position="260"/>
    </location>
</feature>
<dbReference type="InterPro" id="IPR013749">
    <property type="entry name" value="PM/HMP-P_kinase-1"/>
</dbReference>
<gene>
    <name evidence="4" type="ORF">AA15669_0218</name>
</gene>
<keyword evidence="4" id="KW-0418">Kinase</keyword>
<evidence type="ECO:0000313" key="5">
    <source>
        <dbReference type="Proteomes" id="UP001062901"/>
    </source>
</evidence>
<dbReference type="PANTHER" id="PTHR20858:SF17">
    <property type="entry name" value="HYDROXYMETHYLPYRIMIDINE_PHOSPHOMETHYLPYRIMIDINE KINASE THI20-RELATED"/>
    <property type="match status" value="1"/>
</dbReference>
<name>A0ABQ0NWS4_9PROT</name>
<accession>A0ABQ0NWS4</accession>
<dbReference type="InterPro" id="IPR029056">
    <property type="entry name" value="Ribokinase-like"/>
</dbReference>
<dbReference type="CDD" id="cd01169">
    <property type="entry name" value="HMPP_kinase"/>
    <property type="match status" value="1"/>
</dbReference>
<evidence type="ECO:0000256" key="2">
    <source>
        <dbReference type="ARBA" id="ARBA00012135"/>
    </source>
</evidence>
<comment type="caution">
    <text evidence="4">The sequence shown here is derived from an EMBL/GenBank/DDBJ whole genome shotgun (WGS) entry which is preliminary data.</text>
</comment>
<organism evidence="4 5">
    <name type="scientific">Saccharibacter floricola DSM 15669</name>
    <dbReference type="NCBI Taxonomy" id="1123227"/>
    <lineage>
        <taxon>Bacteria</taxon>
        <taxon>Pseudomonadati</taxon>
        <taxon>Pseudomonadota</taxon>
        <taxon>Alphaproteobacteria</taxon>
        <taxon>Acetobacterales</taxon>
        <taxon>Acetobacteraceae</taxon>
        <taxon>Saccharibacter</taxon>
    </lineage>
</organism>
<evidence type="ECO:0000313" key="4">
    <source>
        <dbReference type="EMBL" id="GBQ04929.1"/>
    </source>
</evidence>
<sequence>MTYAVLTIAGTDPTSGAGIAADIKTLSALGGYALSCVTAVVAQNSRHVGETVTMAAHVVSQQIDMAFQEMPVRSIKIGMIGSNSIAEKLTVLLPSFSKIPIVYDPVLKASSGGRLHKENLSQDILEKLIKTVTLITPNLRESAILLKRAEARTVAEMKEQAIMLHKLGVPWVLLKGGHLSDQEICTDVLVGPGEQCHFYSHDRVKTLHGRGTGCTLSSALAFFMIDHPVPQAVSRARNYLIKTLKTADALKLVPEHGPLNHYG</sequence>
<dbReference type="Pfam" id="PF08543">
    <property type="entry name" value="Phos_pyr_kin"/>
    <property type="match status" value="1"/>
</dbReference>
<keyword evidence="4" id="KW-0808">Transferase</keyword>
<comment type="pathway">
    <text evidence="1">Cofactor biosynthesis; thiamine diphosphate biosynthesis.</text>
</comment>
<dbReference type="InterPro" id="IPR004399">
    <property type="entry name" value="HMP/HMP-P_kinase_dom"/>
</dbReference>
<dbReference type="NCBIfam" id="TIGR00097">
    <property type="entry name" value="HMP-P_kinase"/>
    <property type="match status" value="1"/>
</dbReference>
<evidence type="ECO:0000259" key="3">
    <source>
        <dbReference type="Pfam" id="PF08543"/>
    </source>
</evidence>